<gene>
    <name evidence="2" type="primary">78</name>
    <name evidence="2" type="ORF">PBI_HENDRIX_78</name>
</gene>
<reference evidence="3" key="1">
    <citation type="submission" date="2018-04" db="EMBL/GenBank/DDBJ databases">
        <authorList>
            <person name="Go L.Y."/>
            <person name="Mitchell J.A."/>
        </authorList>
    </citation>
    <scope>NUCLEOTIDE SEQUENCE [LARGE SCALE GENOMIC DNA]</scope>
</reference>
<dbReference type="GeneID" id="54992545"/>
<keyword evidence="1" id="KW-0812">Transmembrane</keyword>
<evidence type="ECO:0000313" key="3">
    <source>
        <dbReference type="Proteomes" id="UP000247284"/>
    </source>
</evidence>
<evidence type="ECO:0000313" key="2">
    <source>
        <dbReference type="EMBL" id="AWN07749.1"/>
    </source>
</evidence>
<protein>
    <submittedName>
        <fullName evidence="2">Uncharacterized protein</fullName>
    </submittedName>
</protein>
<dbReference type="RefSeq" id="YP_009802016.1">
    <property type="nucleotide sequence ID" value="NC_047977.1"/>
</dbReference>
<keyword evidence="3" id="KW-1185">Reference proteome</keyword>
<dbReference type="KEGG" id="vg:54992545"/>
<sequence>MRGFSPQDWTLSGILVDEHAGQGPVFLTRGTSMILEQLVQLVIATTSAHLAQAVGEEGGTGNGNGTLIIDLLNMQWWQALFGILAGLGLSPAPWILGLATNKIQFTAAANAAYAAREADLKAYHADVVKRLEQRYSDLEETNDKNVEALNAQKERADKATSAVFETTEALRQASHVIDELRLAAQGVTPNGS</sequence>
<organism evidence="2 3">
    <name type="scientific">Microbacterium phage Hendrix</name>
    <dbReference type="NCBI Taxonomy" id="2182341"/>
    <lineage>
        <taxon>Viruses</taxon>
        <taxon>Duplodnaviria</taxon>
        <taxon>Heunggongvirae</taxon>
        <taxon>Uroviricota</taxon>
        <taxon>Caudoviricetes</taxon>
        <taxon>Rogerhendrixvirus</taxon>
        <taxon>Rogerhendrixvirus hendrix</taxon>
    </lineage>
</organism>
<name>A0A2U8UUE9_9CAUD</name>
<evidence type="ECO:0000256" key="1">
    <source>
        <dbReference type="SAM" id="Phobius"/>
    </source>
</evidence>
<feature type="transmembrane region" description="Helical" evidence="1">
    <location>
        <begin position="76"/>
        <end position="96"/>
    </location>
</feature>
<dbReference type="EMBL" id="MH183162">
    <property type="protein sequence ID" value="AWN07749.1"/>
    <property type="molecule type" value="Genomic_DNA"/>
</dbReference>
<proteinExistence type="predicted"/>
<dbReference type="Proteomes" id="UP000247284">
    <property type="component" value="Segment"/>
</dbReference>
<accession>A0A2U8UUE9</accession>
<keyword evidence="1" id="KW-0472">Membrane</keyword>
<keyword evidence="1" id="KW-1133">Transmembrane helix</keyword>